<dbReference type="EMBL" id="CH480832">
    <property type="protein sequence ID" value="EDW46128.1"/>
    <property type="molecule type" value="Genomic_DNA"/>
</dbReference>
<dbReference type="Proteomes" id="UP000001292">
    <property type="component" value="Unassembled WGS sequence"/>
</dbReference>
<evidence type="ECO:0000256" key="4">
    <source>
        <dbReference type="ARBA" id="ARBA00022679"/>
    </source>
</evidence>
<dbReference type="GO" id="GO:0007088">
    <property type="term" value="P:regulation of mitotic nuclear division"/>
    <property type="evidence" value="ECO:0007669"/>
    <property type="project" value="EnsemblMetazoa"/>
</dbReference>
<dbReference type="GO" id="GO:0000077">
    <property type="term" value="P:DNA damage checkpoint signaling"/>
    <property type="evidence" value="ECO:0007669"/>
    <property type="project" value="EnsemblMetazoa"/>
</dbReference>
<dbReference type="GO" id="GO:0000706">
    <property type="term" value="P:meiotic DNA double-strand break processing"/>
    <property type="evidence" value="ECO:0007669"/>
    <property type="project" value="EnsemblMetazoa"/>
</dbReference>
<dbReference type="GO" id="GO:0000723">
    <property type="term" value="P:telomere maintenance"/>
    <property type="evidence" value="ECO:0007669"/>
    <property type="project" value="EnsemblMetazoa"/>
</dbReference>
<dbReference type="GO" id="GO:0005524">
    <property type="term" value="F:ATP binding"/>
    <property type="evidence" value="ECO:0007669"/>
    <property type="project" value="UniProtKB-KW"/>
</dbReference>
<keyword evidence="8" id="KW-0067">ATP-binding</keyword>
<dbReference type="Pfam" id="PF00454">
    <property type="entry name" value="PI3_PI4_kinase"/>
    <property type="match status" value="1"/>
</dbReference>
<dbReference type="HOGENOM" id="CLU_000178_9_3_1"/>
<evidence type="ECO:0000313" key="14">
    <source>
        <dbReference type="Proteomes" id="UP000001292"/>
    </source>
</evidence>
<dbReference type="PROSITE" id="PS51190">
    <property type="entry name" value="FATC"/>
    <property type="match status" value="1"/>
</dbReference>
<dbReference type="OMA" id="HLHIRTY"/>
<dbReference type="Pfam" id="PF02260">
    <property type="entry name" value="FATC"/>
    <property type="match status" value="1"/>
</dbReference>
<proteinExistence type="predicted"/>
<keyword evidence="4" id="KW-0808">Transferase</keyword>
<dbReference type="GO" id="GO:0005634">
    <property type="term" value="C:nucleus"/>
    <property type="evidence" value="ECO:0007669"/>
    <property type="project" value="UniProtKB-SubCell"/>
</dbReference>
<comment type="subcellular location">
    <subcellularLocation>
        <location evidence="1">Nucleus</location>
    </subcellularLocation>
</comment>
<gene>
    <name evidence="13" type="primary">Dsec\GM13436</name>
    <name evidence="13" type="ORF">Dsec_GM13436</name>
</gene>
<dbReference type="EC" id="2.7.11.1" evidence="2"/>
<dbReference type="SMART" id="SM00146">
    <property type="entry name" value="PI3Kc"/>
    <property type="match status" value="1"/>
</dbReference>
<evidence type="ECO:0000256" key="5">
    <source>
        <dbReference type="ARBA" id="ARBA00022741"/>
    </source>
</evidence>
<dbReference type="FunFam" id="1.10.1070.11:FF:000047">
    <property type="entry name" value="Serine/threonine-protein kinase ATR"/>
    <property type="match status" value="1"/>
</dbReference>
<dbReference type="InterPro" id="IPR050517">
    <property type="entry name" value="DDR_Repair_Kinase"/>
</dbReference>
<evidence type="ECO:0000259" key="12">
    <source>
        <dbReference type="PROSITE" id="PS51190"/>
    </source>
</evidence>
<keyword evidence="14" id="KW-1185">Reference proteome</keyword>
<dbReference type="PROSITE" id="PS00916">
    <property type="entry name" value="PI3_4_KINASE_2"/>
    <property type="match status" value="1"/>
</dbReference>
<evidence type="ECO:0000259" key="11">
    <source>
        <dbReference type="PROSITE" id="PS50290"/>
    </source>
</evidence>
<keyword evidence="7" id="KW-0418">Kinase</keyword>
<sequence>MQPTLPLNSDSNSSEGSHLPASHSTANWFPYQQIYISGFQESVLILRSAAKPKKLTIRCSDGKDYDVLVKPKDDLRRDARLMEFNGLVKRYLHQDAPARQRRLHIRTYAVLPFNEECGLVEWLPNLASYRSICMNLYAQRRLVMSTRQLQSLAVPLHESMERKREVFTKQLVPAHPPVFQEWLRQRFATPHSWYEARNTYIRTVAVMSMVGYILGLGDRHGENILFAEGNGDAVHVDFNCLFNQGELLPYPEVVPFRLTHNMIVAMGPLGVEGSYRKCCEITLRLLKQESKTLMSILRPFVYDVGAQTRKGAATAKITKDVQRIADRLQGHVKRQQANSIPLSTEGQVNFLINEATKVDNLASMYIGWGAFL</sequence>
<organism evidence="14">
    <name type="scientific">Drosophila sechellia</name>
    <name type="common">Fruit fly</name>
    <dbReference type="NCBI Taxonomy" id="7238"/>
    <lineage>
        <taxon>Eukaryota</taxon>
        <taxon>Metazoa</taxon>
        <taxon>Ecdysozoa</taxon>
        <taxon>Arthropoda</taxon>
        <taxon>Hexapoda</taxon>
        <taxon>Insecta</taxon>
        <taxon>Pterygota</taxon>
        <taxon>Neoptera</taxon>
        <taxon>Endopterygota</taxon>
        <taxon>Diptera</taxon>
        <taxon>Brachycera</taxon>
        <taxon>Muscomorpha</taxon>
        <taxon>Ephydroidea</taxon>
        <taxon>Drosophilidae</taxon>
        <taxon>Drosophila</taxon>
        <taxon>Sophophora</taxon>
    </lineage>
</organism>
<dbReference type="GO" id="GO:0004674">
    <property type="term" value="F:protein serine/threonine kinase activity"/>
    <property type="evidence" value="ECO:0007669"/>
    <property type="project" value="UniProtKB-KW"/>
</dbReference>
<evidence type="ECO:0000256" key="8">
    <source>
        <dbReference type="ARBA" id="ARBA00022840"/>
    </source>
</evidence>
<dbReference type="InterPro" id="IPR018936">
    <property type="entry name" value="PI3/4_kinase_CS"/>
</dbReference>
<dbReference type="Gene3D" id="1.10.1070.11">
    <property type="entry name" value="Phosphatidylinositol 3-/4-kinase, catalytic domain"/>
    <property type="match status" value="1"/>
</dbReference>
<dbReference type="InterPro" id="IPR000403">
    <property type="entry name" value="PI3/4_kinase_cat_dom"/>
</dbReference>
<dbReference type="PROSITE" id="PS50290">
    <property type="entry name" value="PI3_4_KINASE_3"/>
    <property type="match status" value="1"/>
</dbReference>
<name>B4IF74_DROSE</name>
<dbReference type="GO" id="GO:0016321">
    <property type="term" value="P:female meiosis chromosome segregation"/>
    <property type="evidence" value="ECO:0007669"/>
    <property type="project" value="EnsemblMetazoa"/>
</dbReference>
<dbReference type="SUPFAM" id="SSF56112">
    <property type="entry name" value="Protein kinase-like (PK-like)"/>
    <property type="match status" value="1"/>
</dbReference>
<accession>B4IF74</accession>
<dbReference type="InterPro" id="IPR036940">
    <property type="entry name" value="PI3/4_kinase_cat_sf"/>
</dbReference>
<dbReference type="PhylomeDB" id="B4IF74"/>
<dbReference type="GO" id="GO:0030261">
    <property type="term" value="P:chromosome condensation"/>
    <property type="evidence" value="ECO:0007669"/>
    <property type="project" value="EnsemblMetazoa"/>
</dbReference>
<dbReference type="STRING" id="7238.B4IF74"/>
<protein>
    <recommendedName>
        <fullName evidence="10">Serine/threonine-protein kinase ATR</fullName>
        <ecNumber evidence="2">2.7.11.1</ecNumber>
    </recommendedName>
</protein>
<dbReference type="SMART" id="SM01343">
    <property type="entry name" value="FATC"/>
    <property type="match status" value="1"/>
</dbReference>
<reference evidence="13 14" key="1">
    <citation type="journal article" date="2007" name="Nature">
        <title>Evolution of genes and genomes on the Drosophila phylogeny.</title>
        <authorList>
            <consortium name="Drosophila 12 Genomes Consortium"/>
            <person name="Clark A.G."/>
            <person name="Eisen M.B."/>
            <person name="Smith D.R."/>
            <person name="Bergman C.M."/>
            <person name="Oliver B."/>
            <person name="Markow T.A."/>
            <person name="Kaufman T.C."/>
            <person name="Kellis M."/>
            <person name="Gelbart W."/>
            <person name="Iyer V.N."/>
            <person name="Pollard D.A."/>
            <person name="Sackton T.B."/>
            <person name="Larracuente A.M."/>
            <person name="Singh N.D."/>
            <person name="Abad J.P."/>
            <person name="Abt D.N."/>
            <person name="Adryan B."/>
            <person name="Aguade M."/>
            <person name="Akashi H."/>
            <person name="Anderson W.W."/>
            <person name="Aquadro C.F."/>
            <person name="Ardell D.H."/>
            <person name="Arguello R."/>
            <person name="Artieri C.G."/>
            <person name="Barbash D.A."/>
            <person name="Barker D."/>
            <person name="Barsanti P."/>
            <person name="Batterham P."/>
            <person name="Batzoglou S."/>
            <person name="Begun D."/>
            <person name="Bhutkar A."/>
            <person name="Blanco E."/>
            <person name="Bosak S.A."/>
            <person name="Bradley R.K."/>
            <person name="Brand A.D."/>
            <person name="Brent M.R."/>
            <person name="Brooks A.N."/>
            <person name="Brown R.H."/>
            <person name="Butlin R.K."/>
            <person name="Caggese C."/>
            <person name="Calvi B.R."/>
            <person name="Bernardo de Carvalho A."/>
            <person name="Caspi A."/>
            <person name="Castrezana S."/>
            <person name="Celniker S.E."/>
            <person name="Chang J.L."/>
            <person name="Chapple C."/>
            <person name="Chatterji S."/>
            <person name="Chinwalla A."/>
            <person name="Civetta A."/>
            <person name="Clifton S.W."/>
            <person name="Comeron J.M."/>
            <person name="Costello J.C."/>
            <person name="Coyne J.A."/>
            <person name="Daub J."/>
            <person name="David R.G."/>
            <person name="Delcher A.L."/>
            <person name="Delehaunty K."/>
            <person name="Do C.B."/>
            <person name="Ebling H."/>
            <person name="Edwards K."/>
            <person name="Eickbush T."/>
            <person name="Evans J.D."/>
            <person name="Filipski A."/>
            <person name="Findeiss S."/>
            <person name="Freyhult E."/>
            <person name="Fulton L."/>
            <person name="Fulton R."/>
            <person name="Garcia A.C."/>
            <person name="Gardiner A."/>
            <person name="Garfield D.A."/>
            <person name="Garvin B.E."/>
            <person name="Gibson G."/>
            <person name="Gilbert D."/>
            <person name="Gnerre S."/>
            <person name="Godfrey J."/>
            <person name="Good R."/>
            <person name="Gotea V."/>
            <person name="Gravely B."/>
            <person name="Greenberg A.J."/>
            <person name="Griffiths-Jones S."/>
            <person name="Gross S."/>
            <person name="Guigo R."/>
            <person name="Gustafson E.A."/>
            <person name="Haerty W."/>
            <person name="Hahn M.W."/>
            <person name="Halligan D.L."/>
            <person name="Halpern A.L."/>
            <person name="Halter G.M."/>
            <person name="Han M.V."/>
            <person name="Heger A."/>
            <person name="Hillier L."/>
            <person name="Hinrichs A.S."/>
            <person name="Holmes I."/>
            <person name="Hoskins R.A."/>
            <person name="Hubisz M.J."/>
            <person name="Hultmark D."/>
            <person name="Huntley M.A."/>
            <person name="Jaffe D.B."/>
            <person name="Jagadeeshan S."/>
            <person name="Jeck W.R."/>
            <person name="Johnson J."/>
            <person name="Jones C.D."/>
            <person name="Jordan W.C."/>
            <person name="Karpen G.H."/>
            <person name="Kataoka E."/>
            <person name="Keightley P.D."/>
            <person name="Kheradpour P."/>
            <person name="Kirkness E.F."/>
            <person name="Koerich L.B."/>
            <person name="Kristiansen K."/>
            <person name="Kudrna D."/>
            <person name="Kulathinal R.J."/>
            <person name="Kumar S."/>
            <person name="Kwok R."/>
            <person name="Lander E."/>
            <person name="Langley C.H."/>
            <person name="Lapoint R."/>
            <person name="Lazzaro B.P."/>
            <person name="Lee S.J."/>
            <person name="Levesque L."/>
            <person name="Li R."/>
            <person name="Lin C.F."/>
            <person name="Lin M.F."/>
            <person name="Lindblad-Toh K."/>
            <person name="Llopart A."/>
            <person name="Long M."/>
            <person name="Low L."/>
            <person name="Lozovsky E."/>
            <person name="Lu J."/>
            <person name="Luo M."/>
            <person name="Machado C.A."/>
            <person name="Makalowski W."/>
            <person name="Marzo M."/>
            <person name="Matsuda M."/>
            <person name="Matzkin L."/>
            <person name="McAllister B."/>
            <person name="McBride C.S."/>
            <person name="McKernan B."/>
            <person name="McKernan K."/>
            <person name="Mendez-Lago M."/>
            <person name="Minx P."/>
            <person name="Mollenhauer M.U."/>
            <person name="Montooth K."/>
            <person name="Mount S.M."/>
            <person name="Mu X."/>
            <person name="Myers E."/>
            <person name="Negre B."/>
            <person name="Newfeld S."/>
            <person name="Nielsen R."/>
            <person name="Noor M.A."/>
            <person name="O'Grady P."/>
            <person name="Pachter L."/>
            <person name="Papaceit M."/>
            <person name="Parisi M.J."/>
            <person name="Parisi M."/>
            <person name="Parts L."/>
            <person name="Pedersen J.S."/>
            <person name="Pesole G."/>
            <person name="Phillippy A.M."/>
            <person name="Ponting C.P."/>
            <person name="Pop M."/>
            <person name="Porcelli D."/>
            <person name="Powell J.R."/>
            <person name="Prohaska S."/>
            <person name="Pruitt K."/>
            <person name="Puig M."/>
            <person name="Quesneville H."/>
            <person name="Ram K.R."/>
            <person name="Rand D."/>
            <person name="Rasmussen M.D."/>
            <person name="Reed L.K."/>
            <person name="Reenan R."/>
            <person name="Reily A."/>
            <person name="Remington K.A."/>
            <person name="Rieger T.T."/>
            <person name="Ritchie M.G."/>
            <person name="Robin C."/>
            <person name="Rogers Y.H."/>
            <person name="Rohde C."/>
            <person name="Rozas J."/>
            <person name="Rubenfield M.J."/>
            <person name="Ruiz A."/>
            <person name="Russo S."/>
            <person name="Salzberg S.L."/>
            <person name="Sanchez-Gracia A."/>
            <person name="Saranga D.J."/>
            <person name="Sato H."/>
            <person name="Schaeffer S.W."/>
            <person name="Schatz M.C."/>
            <person name="Schlenke T."/>
            <person name="Schwartz R."/>
            <person name="Segarra C."/>
            <person name="Singh R.S."/>
            <person name="Sirot L."/>
            <person name="Sirota M."/>
            <person name="Sisneros N.B."/>
            <person name="Smith C.D."/>
            <person name="Smith T.F."/>
            <person name="Spieth J."/>
            <person name="Stage D.E."/>
            <person name="Stark A."/>
            <person name="Stephan W."/>
            <person name="Strausberg R.L."/>
            <person name="Strempel S."/>
            <person name="Sturgill D."/>
            <person name="Sutton G."/>
            <person name="Sutton G.G."/>
            <person name="Tao W."/>
            <person name="Teichmann S."/>
            <person name="Tobari Y.N."/>
            <person name="Tomimura Y."/>
            <person name="Tsolas J.M."/>
            <person name="Valente V.L."/>
            <person name="Venter E."/>
            <person name="Venter J.C."/>
            <person name="Vicario S."/>
            <person name="Vieira F.G."/>
            <person name="Vilella A.J."/>
            <person name="Villasante A."/>
            <person name="Walenz B."/>
            <person name="Wang J."/>
            <person name="Wasserman M."/>
            <person name="Watts T."/>
            <person name="Wilson D."/>
            <person name="Wilson R.K."/>
            <person name="Wing R.A."/>
            <person name="Wolfner M.F."/>
            <person name="Wong A."/>
            <person name="Wong G.K."/>
            <person name="Wu C.I."/>
            <person name="Wu G."/>
            <person name="Yamamoto D."/>
            <person name="Yang H.P."/>
            <person name="Yang S.P."/>
            <person name="Yorke J.A."/>
            <person name="Yoshida K."/>
            <person name="Zdobnov E."/>
            <person name="Zhang P."/>
            <person name="Zhang Y."/>
            <person name="Zimin A.V."/>
            <person name="Baldwin J."/>
            <person name="Abdouelleil A."/>
            <person name="Abdulkadir J."/>
            <person name="Abebe A."/>
            <person name="Abera B."/>
            <person name="Abreu J."/>
            <person name="Acer S.C."/>
            <person name="Aftuck L."/>
            <person name="Alexander A."/>
            <person name="An P."/>
            <person name="Anderson E."/>
            <person name="Anderson S."/>
            <person name="Arachi H."/>
            <person name="Azer M."/>
            <person name="Bachantsang P."/>
            <person name="Barry A."/>
            <person name="Bayul T."/>
            <person name="Berlin A."/>
            <person name="Bessette D."/>
            <person name="Bloom T."/>
            <person name="Blye J."/>
            <person name="Boguslavskiy L."/>
            <person name="Bonnet C."/>
            <person name="Boukhgalter B."/>
            <person name="Bourzgui I."/>
            <person name="Brown A."/>
            <person name="Cahill P."/>
            <person name="Channer S."/>
            <person name="Cheshatsang Y."/>
            <person name="Chuda L."/>
            <person name="Citroen M."/>
            <person name="Collymore A."/>
            <person name="Cooke P."/>
            <person name="Costello M."/>
            <person name="D'Aco K."/>
            <person name="Daza R."/>
            <person name="De Haan G."/>
            <person name="DeGray S."/>
            <person name="DeMaso C."/>
            <person name="Dhargay N."/>
            <person name="Dooley K."/>
            <person name="Dooley E."/>
            <person name="Doricent M."/>
            <person name="Dorje P."/>
            <person name="Dorjee K."/>
            <person name="Dupes A."/>
            <person name="Elong R."/>
            <person name="Falk J."/>
            <person name="Farina A."/>
            <person name="Faro S."/>
            <person name="Ferguson D."/>
            <person name="Fisher S."/>
            <person name="Foley C.D."/>
            <person name="Franke A."/>
            <person name="Friedrich D."/>
            <person name="Gadbois L."/>
            <person name="Gearin G."/>
            <person name="Gearin C.R."/>
            <person name="Giannoukos G."/>
            <person name="Goode T."/>
            <person name="Graham J."/>
            <person name="Grandbois E."/>
            <person name="Grewal S."/>
            <person name="Gyaltsen K."/>
            <person name="Hafez N."/>
            <person name="Hagos B."/>
            <person name="Hall J."/>
            <person name="Henson C."/>
            <person name="Hollinger A."/>
            <person name="Honan T."/>
            <person name="Huard M.D."/>
            <person name="Hughes L."/>
            <person name="Hurhula B."/>
            <person name="Husby M.E."/>
            <person name="Kamat A."/>
            <person name="Kanga B."/>
            <person name="Kashin S."/>
            <person name="Khazanovich D."/>
            <person name="Kisner P."/>
            <person name="Lance K."/>
            <person name="Lara M."/>
            <person name="Lee W."/>
            <person name="Lennon N."/>
            <person name="Letendre F."/>
            <person name="LeVine R."/>
            <person name="Lipovsky A."/>
            <person name="Liu X."/>
            <person name="Liu J."/>
            <person name="Liu S."/>
            <person name="Lokyitsang T."/>
            <person name="Lokyitsang Y."/>
            <person name="Lubonja R."/>
            <person name="Lui A."/>
            <person name="MacDonald P."/>
            <person name="Magnisalis V."/>
            <person name="Maru K."/>
            <person name="Matthews C."/>
            <person name="McCusker W."/>
            <person name="McDonough S."/>
            <person name="Mehta T."/>
            <person name="Meldrim J."/>
            <person name="Meneus L."/>
            <person name="Mihai O."/>
            <person name="Mihalev A."/>
            <person name="Mihova T."/>
            <person name="Mittelman R."/>
            <person name="Mlenga V."/>
            <person name="Montmayeur A."/>
            <person name="Mulrain L."/>
            <person name="Navidi A."/>
            <person name="Naylor J."/>
            <person name="Negash T."/>
            <person name="Nguyen T."/>
            <person name="Nguyen N."/>
            <person name="Nicol R."/>
            <person name="Norbu C."/>
            <person name="Norbu N."/>
            <person name="Novod N."/>
            <person name="O'Neill B."/>
            <person name="Osman S."/>
            <person name="Markiewicz E."/>
            <person name="Oyono O.L."/>
            <person name="Patti C."/>
            <person name="Phunkhang P."/>
            <person name="Pierre F."/>
            <person name="Priest M."/>
            <person name="Raghuraman S."/>
            <person name="Rege F."/>
            <person name="Reyes R."/>
            <person name="Rise C."/>
            <person name="Rogov P."/>
            <person name="Ross K."/>
            <person name="Ryan E."/>
            <person name="Settipalli S."/>
            <person name="Shea T."/>
            <person name="Sherpa N."/>
            <person name="Shi L."/>
            <person name="Shih D."/>
            <person name="Sparrow T."/>
            <person name="Spaulding J."/>
            <person name="Stalker J."/>
            <person name="Stange-Thomann N."/>
            <person name="Stavropoulos S."/>
            <person name="Stone C."/>
            <person name="Strader C."/>
            <person name="Tesfaye S."/>
            <person name="Thomson T."/>
            <person name="Thoulutsang Y."/>
            <person name="Thoulutsang D."/>
            <person name="Topham K."/>
            <person name="Topping I."/>
            <person name="Tsamla T."/>
            <person name="Vassiliev H."/>
            <person name="Vo A."/>
            <person name="Wangchuk T."/>
            <person name="Wangdi T."/>
            <person name="Weiand M."/>
            <person name="Wilkinson J."/>
            <person name="Wilson A."/>
            <person name="Yadav S."/>
            <person name="Young G."/>
            <person name="Yu Q."/>
            <person name="Zembek L."/>
            <person name="Zhong D."/>
            <person name="Zimmer A."/>
            <person name="Zwirko Z."/>
            <person name="Jaffe D.B."/>
            <person name="Alvarez P."/>
            <person name="Brockman W."/>
            <person name="Butler J."/>
            <person name="Chin C."/>
            <person name="Gnerre S."/>
            <person name="Grabherr M."/>
            <person name="Kleber M."/>
            <person name="Mauceli E."/>
            <person name="MacCallum I."/>
        </authorList>
    </citation>
    <scope>NUCLEOTIDE SEQUENCE [LARGE SCALE GENOMIC DNA]</scope>
    <source>
        <strain evidence="14">Rob3c / Tucson 14021-0248.25</strain>
    </source>
</reference>
<dbReference type="GO" id="GO:0033314">
    <property type="term" value="P:mitotic DNA replication checkpoint signaling"/>
    <property type="evidence" value="ECO:0007669"/>
    <property type="project" value="EnsemblMetazoa"/>
</dbReference>
<dbReference type="GO" id="GO:0030716">
    <property type="term" value="P:oocyte fate determination"/>
    <property type="evidence" value="ECO:0007669"/>
    <property type="project" value="EnsemblMetazoa"/>
</dbReference>
<dbReference type="GO" id="GO:0005694">
    <property type="term" value="C:chromosome"/>
    <property type="evidence" value="ECO:0007669"/>
    <property type="project" value="TreeGrafter"/>
</dbReference>
<dbReference type="GO" id="GO:0007131">
    <property type="term" value="P:reciprocal meiotic recombination"/>
    <property type="evidence" value="ECO:0007669"/>
    <property type="project" value="EnsemblMetazoa"/>
</dbReference>
<evidence type="ECO:0000256" key="6">
    <source>
        <dbReference type="ARBA" id="ARBA00022763"/>
    </source>
</evidence>
<dbReference type="SMR" id="B4IF74"/>
<feature type="domain" description="PI3K/PI4K catalytic" evidence="11">
    <location>
        <begin position="39"/>
        <end position="363"/>
    </location>
</feature>
<evidence type="ECO:0000256" key="2">
    <source>
        <dbReference type="ARBA" id="ARBA00012513"/>
    </source>
</evidence>
<evidence type="ECO:0000256" key="9">
    <source>
        <dbReference type="ARBA" id="ARBA00023242"/>
    </source>
</evidence>
<keyword evidence="5" id="KW-0547">Nucleotide-binding</keyword>
<evidence type="ECO:0000256" key="3">
    <source>
        <dbReference type="ARBA" id="ARBA00022527"/>
    </source>
</evidence>
<dbReference type="PANTHER" id="PTHR11139">
    <property type="entry name" value="ATAXIA TELANGIECTASIA MUTATED ATM -RELATED"/>
    <property type="match status" value="1"/>
</dbReference>
<feature type="domain" description="FATC" evidence="12">
    <location>
        <begin position="340"/>
        <end position="372"/>
    </location>
</feature>
<dbReference type="Gene3D" id="3.30.1010.10">
    <property type="entry name" value="Phosphatidylinositol 3-kinase Catalytic Subunit, Chain A, domain 4"/>
    <property type="match status" value="1"/>
</dbReference>
<dbReference type="GO" id="GO:0045002">
    <property type="term" value="P:double-strand break repair via single-strand annealing"/>
    <property type="evidence" value="ECO:0007669"/>
    <property type="project" value="EnsemblMetazoa"/>
</dbReference>
<keyword evidence="3" id="KW-0723">Serine/threonine-protein kinase</keyword>
<dbReference type="InterPro" id="IPR011009">
    <property type="entry name" value="Kinase-like_dom_sf"/>
</dbReference>
<dbReference type="AlphaFoldDB" id="B4IF74"/>
<keyword evidence="6" id="KW-0227">DNA damage</keyword>
<dbReference type="PANTHER" id="PTHR11139:SF69">
    <property type="entry name" value="SERINE_THREONINE-PROTEIN KINASE ATR"/>
    <property type="match status" value="1"/>
</dbReference>
<dbReference type="InterPro" id="IPR003152">
    <property type="entry name" value="FATC_dom"/>
</dbReference>
<keyword evidence="9" id="KW-0539">Nucleus</keyword>
<dbReference type="GO" id="GO:0045003">
    <property type="term" value="P:double-strand break repair via synthesis-dependent strand annealing"/>
    <property type="evidence" value="ECO:0007669"/>
    <property type="project" value="EnsemblMetazoa"/>
</dbReference>
<evidence type="ECO:0000256" key="7">
    <source>
        <dbReference type="ARBA" id="ARBA00022777"/>
    </source>
</evidence>
<evidence type="ECO:0000313" key="13">
    <source>
        <dbReference type="EMBL" id="EDW46128.1"/>
    </source>
</evidence>
<evidence type="ECO:0000256" key="10">
    <source>
        <dbReference type="ARBA" id="ARBA00024420"/>
    </source>
</evidence>
<evidence type="ECO:0000256" key="1">
    <source>
        <dbReference type="ARBA" id="ARBA00004123"/>
    </source>
</evidence>
<dbReference type="CDD" id="cd00892">
    <property type="entry name" value="PIKKc_ATR"/>
    <property type="match status" value="1"/>
</dbReference>